<dbReference type="InterPro" id="IPR036390">
    <property type="entry name" value="WH_DNA-bd_sf"/>
</dbReference>
<dbReference type="Proteomes" id="UP000807469">
    <property type="component" value="Unassembled WGS sequence"/>
</dbReference>
<dbReference type="Pfam" id="PF00891">
    <property type="entry name" value="Methyltransf_2"/>
    <property type="match status" value="1"/>
</dbReference>
<dbReference type="GO" id="GO:0032259">
    <property type="term" value="P:methylation"/>
    <property type="evidence" value="ECO:0007669"/>
    <property type="project" value="UniProtKB-KW"/>
</dbReference>
<dbReference type="InterPro" id="IPR029063">
    <property type="entry name" value="SAM-dependent_MTases_sf"/>
</dbReference>
<dbReference type="InterPro" id="IPR036388">
    <property type="entry name" value="WH-like_DNA-bd_sf"/>
</dbReference>
<feature type="domain" description="O-methyltransferase C-terminal" evidence="4">
    <location>
        <begin position="209"/>
        <end position="434"/>
    </location>
</feature>
<dbReference type="Gene3D" id="3.40.50.150">
    <property type="entry name" value="Vaccinia Virus protein VP39"/>
    <property type="match status" value="1"/>
</dbReference>
<dbReference type="SUPFAM" id="SSF46785">
    <property type="entry name" value="Winged helix' DNA-binding domain"/>
    <property type="match status" value="1"/>
</dbReference>
<keyword evidence="3" id="KW-0949">S-adenosyl-L-methionine</keyword>
<evidence type="ECO:0000256" key="2">
    <source>
        <dbReference type="ARBA" id="ARBA00022679"/>
    </source>
</evidence>
<dbReference type="AlphaFoldDB" id="A0A9P6CXW0"/>
<evidence type="ECO:0000259" key="5">
    <source>
        <dbReference type="Pfam" id="PF08100"/>
    </source>
</evidence>
<dbReference type="InterPro" id="IPR012967">
    <property type="entry name" value="COMT_dimerisation"/>
</dbReference>
<proteinExistence type="predicted"/>
<evidence type="ECO:0000259" key="4">
    <source>
        <dbReference type="Pfam" id="PF00891"/>
    </source>
</evidence>
<dbReference type="SUPFAM" id="SSF53335">
    <property type="entry name" value="S-adenosyl-L-methionine-dependent methyltransferases"/>
    <property type="match status" value="1"/>
</dbReference>
<evidence type="ECO:0000256" key="1">
    <source>
        <dbReference type="ARBA" id="ARBA00022603"/>
    </source>
</evidence>
<accession>A0A9P6CXW0</accession>
<dbReference type="Pfam" id="PF08100">
    <property type="entry name" value="Dimerisation"/>
    <property type="match status" value="1"/>
</dbReference>
<keyword evidence="1 6" id="KW-0489">Methyltransferase</keyword>
<dbReference type="InterPro" id="IPR001077">
    <property type="entry name" value="COMT_C"/>
</dbReference>
<dbReference type="PROSITE" id="PS51683">
    <property type="entry name" value="SAM_OMT_II"/>
    <property type="match status" value="1"/>
</dbReference>
<organism evidence="6 7">
    <name type="scientific">Pholiota conissans</name>
    <dbReference type="NCBI Taxonomy" id="109636"/>
    <lineage>
        <taxon>Eukaryota</taxon>
        <taxon>Fungi</taxon>
        <taxon>Dikarya</taxon>
        <taxon>Basidiomycota</taxon>
        <taxon>Agaricomycotina</taxon>
        <taxon>Agaricomycetes</taxon>
        <taxon>Agaricomycetidae</taxon>
        <taxon>Agaricales</taxon>
        <taxon>Agaricineae</taxon>
        <taxon>Strophariaceae</taxon>
        <taxon>Pholiota</taxon>
    </lineage>
</organism>
<protein>
    <submittedName>
        <fullName evidence="6">S-adenosyl-L-methionine-dependent methyltransferase</fullName>
    </submittedName>
</protein>
<sequence>MNAITAPTSTIMSARAQVESLLALIKESAFQALDEYEKCGKDTPTLDSLQAHPLDRDDAVNKLELKKMIRTLEAACDQLCSTLAPPTHSVMKRSQDFGWACLRVAVKQNVADALLEHPDGLHVQELSTKVNIHPVKLAAILKVLATRHCFREVAPDVFANNRLSLCLLSTHPMSAKIDTATLEAQMTAGALADYLINSETGHSMAMNEAAFQYTKKDTPYSRTMFFDWMSRPEQAERRTQFSKSMIAVNGVLGALAPVHVYDWDQVKTFCDVGSGIGHFSKALLNHTTGVKATLFDLPKTIEVARADWGSEFSGRVDFVGGSFLEEIPVKNCDIYYIRNVLHNWSDEKALQILRTVREAMGSHSRLLLHEHVLRHACRTESTEMIGLDDAPEPLLPNYGEGQMNVYQLNMVMLMWFNTHERTPSELSEMIQTTGLRLVKVYDLAEMCLLELGVA</sequence>
<comment type="caution">
    <text evidence="6">The sequence shown here is derived from an EMBL/GenBank/DDBJ whole genome shotgun (WGS) entry which is preliminary data.</text>
</comment>
<keyword evidence="2" id="KW-0808">Transferase</keyword>
<dbReference type="PANTHER" id="PTHR43712:SF2">
    <property type="entry name" value="O-METHYLTRANSFERASE CICE"/>
    <property type="match status" value="1"/>
</dbReference>
<dbReference type="PANTHER" id="PTHR43712">
    <property type="entry name" value="PUTATIVE (AFU_ORTHOLOGUE AFUA_4G14580)-RELATED"/>
    <property type="match status" value="1"/>
</dbReference>
<dbReference type="GO" id="GO:0046983">
    <property type="term" value="F:protein dimerization activity"/>
    <property type="evidence" value="ECO:0007669"/>
    <property type="project" value="InterPro"/>
</dbReference>
<gene>
    <name evidence="6" type="ORF">BDN70DRAFT_849445</name>
</gene>
<evidence type="ECO:0000256" key="3">
    <source>
        <dbReference type="ARBA" id="ARBA00022691"/>
    </source>
</evidence>
<evidence type="ECO:0000313" key="6">
    <source>
        <dbReference type="EMBL" id="KAF9484536.1"/>
    </source>
</evidence>
<name>A0A9P6CXW0_9AGAR</name>
<dbReference type="EMBL" id="MU155142">
    <property type="protein sequence ID" value="KAF9484536.1"/>
    <property type="molecule type" value="Genomic_DNA"/>
</dbReference>
<dbReference type="InterPro" id="IPR016461">
    <property type="entry name" value="COMT-like"/>
</dbReference>
<dbReference type="CDD" id="cd02440">
    <property type="entry name" value="AdoMet_MTases"/>
    <property type="match status" value="1"/>
</dbReference>
<evidence type="ECO:0000313" key="7">
    <source>
        <dbReference type="Proteomes" id="UP000807469"/>
    </source>
</evidence>
<dbReference type="OrthoDB" id="2410195at2759"/>
<dbReference type="GO" id="GO:0008171">
    <property type="term" value="F:O-methyltransferase activity"/>
    <property type="evidence" value="ECO:0007669"/>
    <property type="project" value="InterPro"/>
</dbReference>
<dbReference type="Gene3D" id="1.10.10.10">
    <property type="entry name" value="Winged helix-like DNA-binding domain superfamily/Winged helix DNA-binding domain"/>
    <property type="match status" value="1"/>
</dbReference>
<feature type="domain" description="O-methyltransferase dimerisation" evidence="5">
    <location>
        <begin position="100"/>
        <end position="169"/>
    </location>
</feature>
<reference evidence="6" key="1">
    <citation type="submission" date="2020-11" db="EMBL/GenBank/DDBJ databases">
        <authorList>
            <consortium name="DOE Joint Genome Institute"/>
            <person name="Ahrendt S."/>
            <person name="Riley R."/>
            <person name="Andreopoulos W."/>
            <person name="Labutti K."/>
            <person name="Pangilinan J."/>
            <person name="Ruiz-Duenas F.J."/>
            <person name="Barrasa J.M."/>
            <person name="Sanchez-Garcia M."/>
            <person name="Camarero S."/>
            <person name="Miyauchi S."/>
            <person name="Serrano A."/>
            <person name="Linde D."/>
            <person name="Babiker R."/>
            <person name="Drula E."/>
            <person name="Ayuso-Fernandez I."/>
            <person name="Pacheco R."/>
            <person name="Padilla G."/>
            <person name="Ferreira P."/>
            <person name="Barriuso J."/>
            <person name="Kellner H."/>
            <person name="Castanera R."/>
            <person name="Alfaro M."/>
            <person name="Ramirez L."/>
            <person name="Pisabarro A.G."/>
            <person name="Kuo A."/>
            <person name="Tritt A."/>
            <person name="Lipzen A."/>
            <person name="He G."/>
            <person name="Yan M."/>
            <person name="Ng V."/>
            <person name="Cullen D."/>
            <person name="Martin F."/>
            <person name="Rosso M.-N."/>
            <person name="Henrissat B."/>
            <person name="Hibbett D."/>
            <person name="Martinez A.T."/>
            <person name="Grigoriev I.V."/>
        </authorList>
    </citation>
    <scope>NUCLEOTIDE SEQUENCE</scope>
    <source>
        <strain evidence="6">CIRM-BRFM 674</strain>
    </source>
</reference>
<keyword evidence="7" id="KW-1185">Reference proteome</keyword>